<name>A0A212KI28_9BACT</name>
<keyword evidence="3" id="KW-0378">Hydrolase</keyword>
<organism evidence="8">
    <name type="scientific">uncultured Desulfovibrio sp</name>
    <dbReference type="NCBI Taxonomy" id="167968"/>
    <lineage>
        <taxon>Bacteria</taxon>
        <taxon>Pseudomonadati</taxon>
        <taxon>Thermodesulfobacteriota</taxon>
        <taxon>Desulfovibrionia</taxon>
        <taxon>Desulfovibrionales</taxon>
        <taxon>Desulfovibrionaceae</taxon>
        <taxon>Desulfovibrio</taxon>
        <taxon>environmental samples</taxon>
    </lineage>
</organism>
<dbReference type="GO" id="GO:0008234">
    <property type="term" value="F:cysteine-type peptidase activity"/>
    <property type="evidence" value="ECO:0007669"/>
    <property type="project" value="UniProtKB-KW"/>
</dbReference>
<evidence type="ECO:0000256" key="4">
    <source>
        <dbReference type="ARBA" id="ARBA00022807"/>
    </source>
</evidence>
<dbReference type="Gene3D" id="3.90.1720.10">
    <property type="entry name" value="endopeptidase domain like (from Nostoc punctiforme)"/>
    <property type="match status" value="1"/>
</dbReference>
<feature type="compositionally biased region" description="Low complexity" evidence="5">
    <location>
        <begin position="337"/>
        <end position="348"/>
    </location>
</feature>
<feature type="compositionally biased region" description="Basic and acidic residues" evidence="5">
    <location>
        <begin position="215"/>
        <end position="270"/>
    </location>
</feature>
<proteinExistence type="inferred from homology"/>
<dbReference type="GO" id="GO:0006508">
    <property type="term" value="P:proteolysis"/>
    <property type="evidence" value="ECO:0007669"/>
    <property type="project" value="UniProtKB-KW"/>
</dbReference>
<dbReference type="Pfam" id="PF00877">
    <property type="entry name" value="NLPC_P60"/>
    <property type="match status" value="1"/>
</dbReference>
<evidence type="ECO:0000256" key="1">
    <source>
        <dbReference type="ARBA" id="ARBA00007074"/>
    </source>
</evidence>
<evidence type="ECO:0000256" key="5">
    <source>
        <dbReference type="SAM" id="MobiDB-lite"/>
    </source>
</evidence>
<evidence type="ECO:0000256" key="2">
    <source>
        <dbReference type="ARBA" id="ARBA00022670"/>
    </source>
</evidence>
<dbReference type="InterPro" id="IPR000064">
    <property type="entry name" value="NLP_P60_dom"/>
</dbReference>
<feature type="signal peptide" evidence="6">
    <location>
        <begin position="1"/>
        <end position="21"/>
    </location>
</feature>
<dbReference type="InterPro" id="IPR051202">
    <property type="entry name" value="Peptidase_C40"/>
</dbReference>
<feature type="compositionally biased region" description="Basic and acidic residues" evidence="5">
    <location>
        <begin position="278"/>
        <end position="288"/>
    </location>
</feature>
<evidence type="ECO:0000313" key="8">
    <source>
        <dbReference type="EMBL" id="SBW11363.1"/>
    </source>
</evidence>
<feature type="region of interest" description="Disordered" evidence="5">
    <location>
        <begin position="199"/>
        <end position="392"/>
    </location>
</feature>
<feature type="compositionally biased region" description="Basic and acidic residues" evidence="5">
    <location>
        <begin position="349"/>
        <end position="392"/>
    </location>
</feature>
<dbReference type="PROSITE" id="PS51935">
    <property type="entry name" value="NLPC_P60"/>
    <property type="match status" value="1"/>
</dbReference>
<dbReference type="InterPro" id="IPR038765">
    <property type="entry name" value="Papain-like_cys_pep_sf"/>
</dbReference>
<accession>A0A212KI28</accession>
<dbReference type="AlphaFoldDB" id="A0A212KI28"/>
<dbReference type="SUPFAM" id="SSF54001">
    <property type="entry name" value="Cysteine proteinases"/>
    <property type="match status" value="1"/>
</dbReference>
<gene>
    <name evidence="8" type="ORF">KM92DES2_20042</name>
</gene>
<keyword evidence="6" id="KW-0732">Signal</keyword>
<feature type="domain" description="NlpC/P60" evidence="7">
    <location>
        <begin position="51"/>
        <end position="173"/>
    </location>
</feature>
<comment type="similarity">
    <text evidence="1">Belongs to the peptidase C40 family.</text>
</comment>
<feature type="compositionally biased region" description="Basic and acidic residues" evidence="5">
    <location>
        <begin position="300"/>
        <end position="336"/>
    </location>
</feature>
<evidence type="ECO:0000259" key="7">
    <source>
        <dbReference type="PROSITE" id="PS51935"/>
    </source>
</evidence>
<feature type="chain" id="PRO_5012984852" evidence="6">
    <location>
        <begin position="22"/>
        <end position="392"/>
    </location>
</feature>
<dbReference type="RefSeq" id="WP_227119263.1">
    <property type="nucleotide sequence ID" value="NZ_LT598928.1"/>
</dbReference>
<keyword evidence="2" id="KW-0645">Protease</keyword>
<protein>
    <submittedName>
        <fullName evidence="8">NLP/P60 protein</fullName>
    </submittedName>
</protein>
<dbReference type="EMBL" id="FLUP01000002">
    <property type="protein sequence ID" value="SBW11363.1"/>
    <property type="molecule type" value="Genomic_DNA"/>
</dbReference>
<dbReference type="PANTHER" id="PTHR47053">
    <property type="entry name" value="MUREIN DD-ENDOPEPTIDASE MEPH-RELATED"/>
    <property type="match status" value="1"/>
</dbReference>
<evidence type="ECO:0000256" key="3">
    <source>
        <dbReference type="ARBA" id="ARBA00022801"/>
    </source>
</evidence>
<dbReference type="PANTHER" id="PTHR47053:SF1">
    <property type="entry name" value="MUREIN DD-ENDOPEPTIDASE MEPH-RELATED"/>
    <property type="match status" value="1"/>
</dbReference>
<sequence>MGRCLKLCALTLACAMTFGCAVKNNQRDDYSTQAEQRFRRSYEAAFDNNEQQGSQQLLRKARSAIGTPYVPGGMSPGGFDCSGFVCWAYKSVGVSLPRTAREQSVVGKRINNVEDMQVGDIVAFRHPRRGYHTGIYVGDGKFIHSPHRRTTVRVNSLDDPYFKGTFLGARRVKMDGTENLVAEAQTRLNDYAEEKAVRDIYRSHKPSSRSSVASNDDHRKGSKDRGKEKDKDRSRDKNPSKSRDQFVEVASLDKKHSTRKIEVEKADKSSSRSSSKASVKEDKSDKKSSASSSKSGSSKAEAEKFERKSEARKSDAPKAEARKTESHKPEAAKSDSKSGSSKSSASKGESTKHESAKSESGKKDKSDGKVASSKSDDGKSKKTPAKNRDKNS</sequence>
<feature type="compositionally biased region" description="Low complexity" evidence="5">
    <location>
        <begin position="289"/>
        <end position="299"/>
    </location>
</feature>
<reference evidence="8" key="1">
    <citation type="submission" date="2016-04" db="EMBL/GenBank/DDBJ databases">
        <authorList>
            <person name="Evans L.H."/>
            <person name="Alamgir A."/>
            <person name="Owens N."/>
            <person name="Weber N.D."/>
            <person name="Virtaneva K."/>
            <person name="Barbian K."/>
            <person name="Babar A."/>
            <person name="Rosenke K."/>
        </authorList>
    </citation>
    <scope>NUCLEOTIDE SEQUENCE</scope>
    <source>
        <strain evidence="8">92-2</strain>
    </source>
</reference>
<evidence type="ECO:0000256" key="6">
    <source>
        <dbReference type="SAM" id="SignalP"/>
    </source>
</evidence>
<dbReference type="PROSITE" id="PS51257">
    <property type="entry name" value="PROKAR_LIPOPROTEIN"/>
    <property type="match status" value="1"/>
</dbReference>
<keyword evidence="4" id="KW-0788">Thiol protease</keyword>